<protein>
    <submittedName>
        <fullName evidence="5">LCP family protein</fullName>
    </submittedName>
</protein>
<name>A0ABS1IWZ5_9FIRM</name>
<dbReference type="RefSeq" id="WP_208427761.1">
    <property type="nucleotide sequence ID" value="NZ_JAEPRJ010000001.1"/>
</dbReference>
<dbReference type="EMBL" id="JAEPRJ010000001">
    <property type="protein sequence ID" value="MBK5896174.1"/>
    <property type="molecule type" value="Genomic_DNA"/>
</dbReference>
<keyword evidence="3" id="KW-0812">Transmembrane</keyword>
<evidence type="ECO:0000256" key="2">
    <source>
        <dbReference type="SAM" id="MobiDB-lite"/>
    </source>
</evidence>
<dbReference type="Gene3D" id="3.40.630.190">
    <property type="entry name" value="LCP protein"/>
    <property type="match status" value="1"/>
</dbReference>
<evidence type="ECO:0000313" key="6">
    <source>
        <dbReference type="Proteomes" id="UP000604730"/>
    </source>
</evidence>
<keyword evidence="6" id="KW-1185">Reference proteome</keyword>
<comment type="similarity">
    <text evidence="1">Belongs to the LytR/CpsA/Psr (LCP) family.</text>
</comment>
<dbReference type="PANTHER" id="PTHR33392">
    <property type="entry name" value="POLYISOPRENYL-TEICHOIC ACID--PEPTIDOGLYCAN TEICHOIC ACID TRANSFERASE TAGU"/>
    <property type="match status" value="1"/>
</dbReference>
<organism evidence="5 6">
    <name type="scientific">Catonella massiliensis</name>
    <dbReference type="NCBI Taxonomy" id="2799636"/>
    <lineage>
        <taxon>Bacteria</taxon>
        <taxon>Bacillati</taxon>
        <taxon>Bacillota</taxon>
        <taxon>Clostridia</taxon>
        <taxon>Lachnospirales</taxon>
        <taxon>Lachnospiraceae</taxon>
        <taxon>Catonella</taxon>
    </lineage>
</organism>
<dbReference type="Proteomes" id="UP000604730">
    <property type="component" value="Unassembled WGS sequence"/>
</dbReference>
<feature type="compositionally biased region" description="Basic and acidic residues" evidence="2">
    <location>
        <begin position="19"/>
        <end position="37"/>
    </location>
</feature>
<dbReference type="PANTHER" id="PTHR33392:SF6">
    <property type="entry name" value="POLYISOPRENYL-TEICHOIC ACID--PEPTIDOGLYCAN TEICHOIC ACID TRANSFERASE TAGU"/>
    <property type="match status" value="1"/>
</dbReference>
<comment type="caution">
    <text evidence="5">The sequence shown here is derived from an EMBL/GenBank/DDBJ whole genome shotgun (WGS) entry which is preliminary data.</text>
</comment>
<evidence type="ECO:0000256" key="3">
    <source>
        <dbReference type="SAM" id="Phobius"/>
    </source>
</evidence>
<evidence type="ECO:0000259" key="4">
    <source>
        <dbReference type="Pfam" id="PF03816"/>
    </source>
</evidence>
<keyword evidence="3" id="KW-1133">Transmembrane helix</keyword>
<keyword evidence="3" id="KW-0472">Membrane</keyword>
<sequence length="427" mass="47379">MSNEDEFLKEIRSSLAEQVKKEMDAKQKGERHNMNDKRKPRKKKKKLNIFIKVLIVLLVIILAGGSFLVFTRPGRKIMSNLAVEWAYWRMGKNAKTDDKPAKNASGSAVETKEEEEEEGLKVGEITENIDPSKMSATFRNALHEDGVYNILLLGVEAIGNNSTASGRTDSIMIATLNTKQKTLGLTSIMRDSYVTIPGFYNTRINAAFNHGGVPLMYETIAYNYGLRLDGSIIVSFKTFQKIIDDLGGVDIEITPGEAQYLNTTNYISKRSNRTLKPGMNHMNGNQALGYSRVRKVATLDGSNNDQGRTSRHRRVMAAIFKEVKKSNPITLVKLLDTVFSQVQTDIKKSNASSYLAEVMELSLDGVPLDTFRLPAEGTYQGALINGAAVVTFDIPKNKDELANFVFGSHKKPATESAINGNKKTKNK</sequence>
<dbReference type="NCBIfam" id="TIGR00350">
    <property type="entry name" value="lytR_cpsA_psr"/>
    <property type="match status" value="1"/>
</dbReference>
<evidence type="ECO:0000256" key="1">
    <source>
        <dbReference type="ARBA" id="ARBA00006068"/>
    </source>
</evidence>
<dbReference type="InterPro" id="IPR004474">
    <property type="entry name" value="LytR_CpsA_psr"/>
</dbReference>
<dbReference type="InterPro" id="IPR050922">
    <property type="entry name" value="LytR/CpsA/Psr_CW_biosynth"/>
</dbReference>
<dbReference type="Pfam" id="PF03816">
    <property type="entry name" value="LytR_cpsA_psr"/>
    <property type="match status" value="1"/>
</dbReference>
<proteinExistence type="inferred from homology"/>
<gene>
    <name evidence="5" type="ORF">JJN12_00005</name>
</gene>
<feature type="transmembrane region" description="Helical" evidence="3">
    <location>
        <begin position="47"/>
        <end position="70"/>
    </location>
</feature>
<feature type="region of interest" description="Disordered" evidence="2">
    <location>
        <begin position="96"/>
        <end position="119"/>
    </location>
</feature>
<feature type="region of interest" description="Disordered" evidence="2">
    <location>
        <begin position="19"/>
        <end position="41"/>
    </location>
</feature>
<accession>A0ABS1IWZ5</accession>
<feature type="domain" description="Cell envelope-related transcriptional attenuator" evidence="4">
    <location>
        <begin position="167"/>
        <end position="324"/>
    </location>
</feature>
<reference evidence="5 6" key="1">
    <citation type="submission" date="2021-01" db="EMBL/GenBank/DDBJ databases">
        <title>Isolation and description of Catonella massiliensis sp. nov., a novel Catonella species, isolated from a stable periodontitis subject.</title>
        <authorList>
            <person name="Antezack A."/>
            <person name="Boxberger M."/>
            <person name="La Scola B."/>
            <person name="Monnet-Corti V."/>
        </authorList>
    </citation>
    <scope>NUCLEOTIDE SEQUENCE [LARGE SCALE GENOMIC DNA]</scope>
    <source>
        <strain evidence="5 6">Marseille-Q4567</strain>
    </source>
</reference>
<evidence type="ECO:0000313" key="5">
    <source>
        <dbReference type="EMBL" id="MBK5896174.1"/>
    </source>
</evidence>